<sequence>MRQLQKEPVLRIPDLRLPDRHTEERGVEPLMVVQHHGGRHEVRIVQRTLGHAERPLLLTGETGERLDSVGEIAPELPGVSGSRHPARKADDRDRLHGGFLGHAWVPFSLPEARWRR</sequence>
<name>A0A7W7S0Y0_9ACTN</name>
<comment type="caution">
    <text evidence="2">The sequence shown here is derived from an EMBL/GenBank/DDBJ whole genome shotgun (WGS) entry which is preliminary data.</text>
</comment>
<organism evidence="2 3">
    <name type="scientific">Streptosporangium album</name>
    <dbReference type="NCBI Taxonomy" id="47479"/>
    <lineage>
        <taxon>Bacteria</taxon>
        <taxon>Bacillati</taxon>
        <taxon>Actinomycetota</taxon>
        <taxon>Actinomycetes</taxon>
        <taxon>Streptosporangiales</taxon>
        <taxon>Streptosporangiaceae</taxon>
        <taxon>Streptosporangium</taxon>
    </lineage>
</organism>
<dbReference type="Proteomes" id="UP000534286">
    <property type="component" value="Unassembled WGS sequence"/>
</dbReference>
<proteinExistence type="predicted"/>
<feature type="region of interest" description="Disordered" evidence="1">
    <location>
        <begin position="73"/>
        <end position="92"/>
    </location>
</feature>
<keyword evidence="3" id="KW-1185">Reference proteome</keyword>
<evidence type="ECO:0000313" key="3">
    <source>
        <dbReference type="Proteomes" id="UP000534286"/>
    </source>
</evidence>
<dbReference type="EMBL" id="JACHJU010000002">
    <property type="protein sequence ID" value="MBB4941542.1"/>
    <property type="molecule type" value="Genomic_DNA"/>
</dbReference>
<reference evidence="2 3" key="1">
    <citation type="submission" date="2020-08" db="EMBL/GenBank/DDBJ databases">
        <title>Sequencing the genomes of 1000 actinobacteria strains.</title>
        <authorList>
            <person name="Klenk H.-P."/>
        </authorList>
    </citation>
    <scope>NUCLEOTIDE SEQUENCE [LARGE SCALE GENOMIC DNA]</scope>
    <source>
        <strain evidence="2 3">DSM 43023</strain>
    </source>
</reference>
<evidence type="ECO:0000313" key="2">
    <source>
        <dbReference type="EMBL" id="MBB4941542.1"/>
    </source>
</evidence>
<gene>
    <name evidence="2" type="ORF">FHR32_005919</name>
</gene>
<accession>A0A7W7S0Y0</accession>
<protein>
    <submittedName>
        <fullName evidence="2">Uncharacterized protein</fullName>
    </submittedName>
</protein>
<dbReference type="AlphaFoldDB" id="A0A7W7S0Y0"/>
<evidence type="ECO:0000256" key="1">
    <source>
        <dbReference type="SAM" id="MobiDB-lite"/>
    </source>
</evidence>